<dbReference type="EMBL" id="CM017321">
    <property type="protein sequence ID" value="KAE7999576.1"/>
    <property type="molecule type" value="Genomic_DNA"/>
</dbReference>
<feature type="region of interest" description="Disordered" evidence="10">
    <location>
        <begin position="610"/>
        <end position="724"/>
    </location>
</feature>
<protein>
    <recommendedName>
        <fullName evidence="2">mitogen-activated protein kinase kinase kinase</fullName>
        <ecNumber evidence="2">2.7.11.25</ecNumber>
    </recommendedName>
</protein>
<feature type="compositionally biased region" description="Basic and acidic residues" evidence="10">
    <location>
        <begin position="630"/>
        <end position="642"/>
    </location>
</feature>
<feature type="region of interest" description="Disordered" evidence="10">
    <location>
        <begin position="114"/>
        <end position="213"/>
    </location>
</feature>
<accession>A0A5N6QJY1</accession>
<keyword evidence="6 9" id="KW-0067">ATP-binding</keyword>
<evidence type="ECO:0000256" key="8">
    <source>
        <dbReference type="ARBA" id="ARBA00048329"/>
    </source>
</evidence>
<name>A0A5N6QJY1_9ROSI</name>
<dbReference type="SMART" id="SM00220">
    <property type="entry name" value="S_TKc"/>
    <property type="match status" value="1"/>
</dbReference>
<dbReference type="PROSITE" id="PS50011">
    <property type="entry name" value="PROTEIN_KINASE_DOM"/>
    <property type="match status" value="1"/>
</dbReference>
<feature type="compositionally biased region" description="Low complexity" evidence="10">
    <location>
        <begin position="8"/>
        <end position="18"/>
    </location>
</feature>
<reference evidence="12 13" key="1">
    <citation type="submission" date="2019-06" db="EMBL/GenBank/DDBJ databases">
        <title>A chromosomal-level reference genome of Carpinus fangiana (Coryloideae, Betulaceae).</title>
        <authorList>
            <person name="Yang X."/>
            <person name="Wang Z."/>
            <person name="Zhang L."/>
            <person name="Hao G."/>
            <person name="Liu J."/>
            <person name="Yang Y."/>
        </authorList>
    </citation>
    <scope>NUCLEOTIDE SEQUENCE [LARGE SCALE GENOMIC DNA]</scope>
    <source>
        <strain evidence="12">Cfa_2016G</strain>
        <tissue evidence="12">Leaf</tissue>
    </source>
</reference>
<organism evidence="12 13">
    <name type="scientific">Carpinus fangiana</name>
    <dbReference type="NCBI Taxonomy" id="176857"/>
    <lineage>
        <taxon>Eukaryota</taxon>
        <taxon>Viridiplantae</taxon>
        <taxon>Streptophyta</taxon>
        <taxon>Embryophyta</taxon>
        <taxon>Tracheophyta</taxon>
        <taxon>Spermatophyta</taxon>
        <taxon>Magnoliopsida</taxon>
        <taxon>eudicotyledons</taxon>
        <taxon>Gunneridae</taxon>
        <taxon>Pentapetalae</taxon>
        <taxon>rosids</taxon>
        <taxon>fabids</taxon>
        <taxon>Fagales</taxon>
        <taxon>Betulaceae</taxon>
        <taxon>Carpinus</taxon>
    </lineage>
</organism>
<dbReference type="Pfam" id="PF00069">
    <property type="entry name" value="Pkinase"/>
    <property type="match status" value="1"/>
</dbReference>
<dbReference type="InterPro" id="IPR011009">
    <property type="entry name" value="Kinase-like_dom_sf"/>
</dbReference>
<comment type="catalytic activity">
    <reaction evidence="7">
        <text>L-threonyl-[protein] + ATP = O-phospho-L-threonyl-[protein] + ADP + H(+)</text>
        <dbReference type="Rhea" id="RHEA:46608"/>
        <dbReference type="Rhea" id="RHEA-COMP:11060"/>
        <dbReference type="Rhea" id="RHEA-COMP:11605"/>
        <dbReference type="ChEBI" id="CHEBI:15378"/>
        <dbReference type="ChEBI" id="CHEBI:30013"/>
        <dbReference type="ChEBI" id="CHEBI:30616"/>
        <dbReference type="ChEBI" id="CHEBI:61977"/>
        <dbReference type="ChEBI" id="CHEBI:456216"/>
        <dbReference type="EC" id="2.7.11.25"/>
    </reaction>
</comment>
<dbReference type="FunFam" id="1.10.510.10:FF:000357">
    <property type="entry name" value="Mitogen-activated protein kinase kinase kinase 5"/>
    <property type="match status" value="1"/>
</dbReference>
<feature type="compositionally biased region" description="Basic and acidic residues" evidence="10">
    <location>
        <begin position="157"/>
        <end position="179"/>
    </location>
</feature>
<evidence type="ECO:0000313" key="12">
    <source>
        <dbReference type="EMBL" id="KAE7999576.1"/>
    </source>
</evidence>
<evidence type="ECO:0000256" key="3">
    <source>
        <dbReference type="ARBA" id="ARBA00022679"/>
    </source>
</evidence>
<feature type="compositionally biased region" description="Polar residues" evidence="10">
    <location>
        <begin position="682"/>
        <end position="692"/>
    </location>
</feature>
<feature type="binding site" evidence="9">
    <location>
        <position position="373"/>
    </location>
    <ligand>
        <name>ATP</name>
        <dbReference type="ChEBI" id="CHEBI:30616"/>
    </ligand>
</feature>
<keyword evidence="5" id="KW-0418">Kinase</keyword>
<dbReference type="PROSITE" id="PS00107">
    <property type="entry name" value="PROTEIN_KINASE_ATP"/>
    <property type="match status" value="1"/>
</dbReference>
<dbReference type="AlphaFoldDB" id="A0A5N6QJY1"/>
<dbReference type="PANTHER" id="PTHR48016">
    <property type="entry name" value="MAP KINASE KINASE KINASE SSK2-RELATED-RELATED"/>
    <property type="match status" value="1"/>
</dbReference>
<evidence type="ECO:0000256" key="7">
    <source>
        <dbReference type="ARBA" id="ARBA00047559"/>
    </source>
</evidence>
<evidence type="ECO:0000313" key="13">
    <source>
        <dbReference type="Proteomes" id="UP000327013"/>
    </source>
</evidence>
<feature type="region of interest" description="Disordered" evidence="10">
    <location>
        <begin position="1"/>
        <end position="45"/>
    </location>
</feature>
<dbReference type="SUPFAM" id="SSF56112">
    <property type="entry name" value="Protein kinase-like (PK-like)"/>
    <property type="match status" value="1"/>
</dbReference>
<dbReference type="OrthoDB" id="266718at2759"/>
<dbReference type="PANTHER" id="PTHR48016:SF5">
    <property type="entry name" value="MITOGEN-ACTIVATED PROTEIN KINASE KINASE KINASE 5"/>
    <property type="match status" value="1"/>
</dbReference>
<feature type="compositionally biased region" description="Low complexity" evidence="10">
    <location>
        <begin position="700"/>
        <end position="711"/>
    </location>
</feature>
<sequence length="724" mass="79754">MRWLPNISFSSSQSSSSSATFKSPGRESPPGRKSTEVSAGGPWRFGRIGRLTRHRKLRYLINRDTPGGAPEERFERLVRSPSQAEFSTARCVAALSAKPQPLPLPEFAILRRKEGPSSDDVDFPLPSPKTGPSRGVEERDKERASSTSPIRSVFARQDARDGRKSTDHVDARSSRRDNQHPNGSQSSRKDIRINVPIRSAPNSPFSSPVLSPQRQSAADSFPYYYYMIPRGNQAWSAPEMPTSEMIPGLPPPAFFDCSAFSSDTSPLHSPRAKSPQQNPKSPNGAASPLHCKLSLETSTARRESNCPGNVHPLPRPPGAATPSLSAPTPQAIARSESVPMNSQWQKGKLIGRGTFGSVYVATNRETGALCAMKEVELFPDDPKSAESMKQLQQEIKVLSQLKHPNIVQYYGSEIVEDRFYIYLEYVHPGSINKYVREHCGAITESVVRNFTRHILSGLAYLHSMKTIHRDIKGANLLVDSCGVVKLADFGMAKHLTGQAADLSLKGSPYWMAPELMQAVMQKDSSSDLALAVDIWSLGCTIIEMLTGKPPWSEFEGAAAMFKVLRDTPPIPETLSSDGKDFLRCCFRRNPAERLSATKLLEHRFLRNSQQLDVPSGNPAFNGKNLTDKPPSPRELSESKRDQFPMFPSTQIAKEKLACESETGQQSHHETSDLTVASRHSPRSTLEPLSSFSPPHLSCNSRHPSPSTSASSGFNHGTKKSNNFR</sequence>
<evidence type="ECO:0000256" key="2">
    <source>
        <dbReference type="ARBA" id="ARBA00012406"/>
    </source>
</evidence>
<evidence type="ECO:0000259" key="11">
    <source>
        <dbReference type="PROSITE" id="PS50011"/>
    </source>
</evidence>
<evidence type="ECO:0000256" key="4">
    <source>
        <dbReference type="ARBA" id="ARBA00022741"/>
    </source>
</evidence>
<keyword evidence="13" id="KW-1185">Reference proteome</keyword>
<dbReference type="InterPro" id="IPR017441">
    <property type="entry name" value="Protein_kinase_ATP_BS"/>
</dbReference>
<feature type="domain" description="Protein kinase" evidence="11">
    <location>
        <begin position="344"/>
        <end position="605"/>
    </location>
</feature>
<comment type="catalytic activity">
    <reaction evidence="8">
        <text>L-seryl-[protein] + ATP = O-phospho-L-seryl-[protein] + ADP + H(+)</text>
        <dbReference type="Rhea" id="RHEA:17989"/>
        <dbReference type="Rhea" id="RHEA-COMP:9863"/>
        <dbReference type="Rhea" id="RHEA-COMP:11604"/>
        <dbReference type="ChEBI" id="CHEBI:15378"/>
        <dbReference type="ChEBI" id="CHEBI:29999"/>
        <dbReference type="ChEBI" id="CHEBI:30616"/>
        <dbReference type="ChEBI" id="CHEBI:83421"/>
        <dbReference type="ChEBI" id="CHEBI:456216"/>
        <dbReference type="EC" id="2.7.11.25"/>
    </reaction>
</comment>
<keyword evidence="3" id="KW-0808">Transferase</keyword>
<dbReference type="Proteomes" id="UP000327013">
    <property type="component" value="Chromosome 1"/>
</dbReference>
<evidence type="ECO:0000256" key="10">
    <source>
        <dbReference type="SAM" id="MobiDB-lite"/>
    </source>
</evidence>
<evidence type="ECO:0000256" key="9">
    <source>
        <dbReference type="PROSITE-ProRule" id="PRU10141"/>
    </source>
</evidence>
<proteinExistence type="inferred from homology"/>
<dbReference type="InterPro" id="IPR050538">
    <property type="entry name" value="MAP_kinase_kinase_kinase"/>
</dbReference>
<dbReference type="InterPro" id="IPR000719">
    <property type="entry name" value="Prot_kinase_dom"/>
</dbReference>
<comment type="similarity">
    <text evidence="1">Belongs to the protein kinase superfamily. STE Ser/Thr protein kinase family. MAP kinase kinase kinase subfamily.</text>
</comment>
<keyword evidence="4 9" id="KW-0547">Nucleotide-binding</keyword>
<evidence type="ECO:0000256" key="6">
    <source>
        <dbReference type="ARBA" id="ARBA00022840"/>
    </source>
</evidence>
<feature type="region of interest" description="Disordered" evidence="10">
    <location>
        <begin position="257"/>
        <end position="339"/>
    </location>
</feature>
<dbReference type="GO" id="GO:0005524">
    <property type="term" value="F:ATP binding"/>
    <property type="evidence" value="ECO:0007669"/>
    <property type="project" value="UniProtKB-UniRule"/>
</dbReference>
<dbReference type="EC" id="2.7.11.25" evidence="2"/>
<dbReference type="GO" id="GO:0005737">
    <property type="term" value="C:cytoplasm"/>
    <property type="evidence" value="ECO:0007669"/>
    <property type="project" value="TreeGrafter"/>
</dbReference>
<evidence type="ECO:0000256" key="1">
    <source>
        <dbReference type="ARBA" id="ARBA00006529"/>
    </source>
</evidence>
<feature type="compositionally biased region" description="Basic and acidic residues" evidence="10">
    <location>
        <begin position="135"/>
        <end position="144"/>
    </location>
</feature>
<gene>
    <name evidence="12" type="ORF">FH972_003987</name>
</gene>
<dbReference type="Gene3D" id="1.10.510.10">
    <property type="entry name" value="Transferase(Phosphotransferase) domain 1"/>
    <property type="match status" value="1"/>
</dbReference>
<dbReference type="GO" id="GO:0004709">
    <property type="term" value="F:MAP kinase kinase kinase activity"/>
    <property type="evidence" value="ECO:0007669"/>
    <property type="project" value="UniProtKB-EC"/>
</dbReference>
<evidence type="ECO:0000256" key="5">
    <source>
        <dbReference type="ARBA" id="ARBA00022777"/>
    </source>
</evidence>
<feature type="compositionally biased region" description="Polar residues" evidence="10">
    <location>
        <begin position="200"/>
        <end position="213"/>
    </location>
</feature>